<keyword evidence="1" id="KW-0732">Signal</keyword>
<dbReference type="Proteomes" id="UP000199093">
    <property type="component" value="Unassembled WGS sequence"/>
</dbReference>
<dbReference type="STRING" id="555512.SAMN04487993_101790"/>
<keyword evidence="3" id="KW-1185">Reference proteome</keyword>
<evidence type="ECO:0000256" key="1">
    <source>
        <dbReference type="SAM" id="SignalP"/>
    </source>
</evidence>
<dbReference type="RefSeq" id="WP_089849639.1">
    <property type="nucleotide sequence ID" value="NZ_FNEJ01000017.1"/>
</dbReference>
<protein>
    <recommendedName>
        <fullName evidence="4">SH3 domain-containing protein</fullName>
    </recommendedName>
</protein>
<evidence type="ECO:0000313" key="2">
    <source>
        <dbReference type="EMBL" id="SDJ08766.1"/>
    </source>
</evidence>
<organism evidence="2 3">
    <name type="scientific">Salipiger marinus</name>
    <dbReference type="NCBI Taxonomy" id="555512"/>
    <lineage>
        <taxon>Bacteria</taxon>
        <taxon>Pseudomonadati</taxon>
        <taxon>Pseudomonadota</taxon>
        <taxon>Alphaproteobacteria</taxon>
        <taxon>Rhodobacterales</taxon>
        <taxon>Roseobacteraceae</taxon>
        <taxon>Salipiger</taxon>
    </lineage>
</organism>
<gene>
    <name evidence="2" type="ORF">SAMN04487993_101790</name>
</gene>
<evidence type="ECO:0000313" key="3">
    <source>
        <dbReference type="Proteomes" id="UP000199093"/>
    </source>
</evidence>
<accession>A0A1G8QVP9</accession>
<proteinExistence type="predicted"/>
<name>A0A1G8QVP9_9RHOB</name>
<evidence type="ECO:0008006" key="4">
    <source>
        <dbReference type="Google" id="ProtNLM"/>
    </source>
</evidence>
<dbReference type="PROSITE" id="PS51257">
    <property type="entry name" value="PROKAR_LIPOPROTEIN"/>
    <property type="match status" value="1"/>
</dbReference>
<feature type="signal peptide" evidence="1">
    <location>
        <begin position="1"/>
        <end position="23"/>
    </location>
</feature>
<dbReference type="EMBL" id="FNEJ01000017">
    <property type="protein sequence ID" value="SDJ08766.1"/>
    <property type="molecule type" value="Genomic_DNA"/>
</dbReference>
<dbReference type="Gene3D" id="2.30.30.40">
    <property type="entry name" value="SH3 Domains"/>
    <property type="match status" value="1"/>
</dbReference>
<dbReference type="OrthoDB" id="8451772at2"/>
<reference evidence="2 3" key="1">
    <citation type="submission" date="2016-10" db="EMBL/GenBank/DDBJ databases">
        <authorList>
            <person name="de Groot N.N."/>
        </authorList>
    </citation>
    <scope>NUCLEOTIDE SEQUENCE [LARGE SCALE GENOMIC DNA]</scope>
    <source>
        <strain evidence="2 3">DSM 26424</strain>
    </source>
</reference>
<feature type="chain" id="PRO_5011781568" description="SH3 domain-containing protein" evidence="1">
    <location>
        <begin position="24"/>
        <end position="100"/>
    </location>
</feature>
<sequence>MQKIIASVLALSMLAGCAGTAPGAGALGARYEVHGVEEGDFLKLRGGPGTGFETYVGLPNGTVLRLQDCTQTGGTRWCRVALDRAPGLEGFVSWAYLREI</sequence>
<dbReference type="AlphaFoldDB" id="A0A1G8QVP9"/>